<dbReference type="Proteomes" id="UP000018372">
    <property type="component" value="Unassembled WGS sequence"/>
</dbReference>
<gene>
    <name evidence="2" type="ORF">BN536_00370</name>
</gene>
<keyword evidence="1" id="KW-0472">Membrane</keyword>
<evidence type="ECO:0000313" key="3">
    <source>
        <dbReference type="Proteomes" id="UP000018372"/>
    </source>
</evidence>
<comment type="caution">
    <text evidence="2">The sequence shown here is derived from an EMBL/GenBank/DDBJ whole genome shotgun (WGS) entry which is preliminary data.</text>
</comment>
<dbReference type="PROSITE" id="PS51257">
    <property type="entry name" value="PROKAR_LIPOPROTEIN"/>
    <property type="match status" value="1"/>
</dbReference>
<keyword evidence="1" id="KW-0812">Transmembrane</keyword>
<organism evidence="2 3">
    <name type="scientific">Phocaeicola plebeius CAG:211</name>
    <dbReference type="NCBI Taxonomy" id="1263052"/>
    <lineage>
        <taxon>Bacteria</taxon>
        <taxon>Pseudomonadati</taxon>
        <taxon>Bacteroidota</taxon>
        <taxon>Bacteroidia</taxon>
        <taxon>Bacteroidales</taxon>
        <taxon>Bacteroidaceae</taxon>
        <taxon>Phocaeicola</taxon>
    </lineage>
</organism>
<reference evidence="2" key="1">
    <citation type="submission" date="2012-11" db="EMBL/GenBank/DDBJ databases">
        <title>Dependencies among metagenomic species, viruses, plasmids and units of genetic variation.</title>
        <authorList>
            <person name="Nielsen H.B."/>
            <person name="Almeida M."/>
            <person name="Juncker A.S."/>
            <person name="Rasmussen S."/>
            <person name="Li J."/>
            <person name="Sunagawa S."/>
            <person name="Plichta D."/>
            <person name="Gautier L."/>
            <person name="Le Chatelier E."/>
            <person name="Peletier E."/>
            <person name="Bonde I."/>
            <person name="Nielsen T."/>
            <person name="Manichanh C."/>
            <person name="Arumugam M."/>
            <person name="Batto J."/>
            <person name="Santos M.B.Q.D."/>
            <person name="Blom N."/>
            <person name="Borruel N."/>
            <person name="Burgdorf K.S."/>
            <person name="Boumezbeur F."/>
            <person name="Casellas F."/>
            <person name="Dore J."/>
            <person name="Guarner F."/>
            <person name="Hansen T."/>
            <person name="Hildebrand F."/>
            <person name="Kaas R.S."/>
            <person name="Kennedy S."/>
            <person name="Kristiansen K."/>
            <person name="Kultima J.R."/>
            <person name="Leonard P."/>
            <person name="Levenez F."/>
            <person name="Lund O."/>
            <person name="Moumen B."/>
            <person name="Le Paslier D."/>
            <person name="Pons N."/>
            <person name="Pedersen O."/>
            <person name="Prifti E."/>
            <person name="Qin J."/>
            <person name="Raes J."/>
            <person name="Tap J."/>
            <person name="Tims S."/>
            <person name="Ussery D.W."/>
            <person name="Yamada T."/>
            <person name="MetaHit consortium"/>
            <person name="Renault P."/>
            <person name="Sicheritz-Ponten T."/>
            <person name="Bork P."/>
            <person name="Wang J."/>
            <person name="Brunak S."/>
            <person name="Ehrlich S.D."/>
        </authorList>
    </citation>
    <scope>NUCLEOTIDE SEQUENCE [LARGE SCALE GENOMIC DNA]</scope>
</reference>
<protein>
    <submittedName>
        <fullName evidence="2">Uncharacterized protein</fullName>
    </submittedName>
</protein>
<dbReference type="EMBL" id="CBAT010000199">
    <property type="protein sequence ID" value="CCZ88054.1"/>
    <property type="molecule type" value="Genomic_DNA"/>
</dbReference>
<evidence type="ECO:0000313" key="2">
    <source>
        <dbReference type="EMBL" id="CCZ88054.1"/>
    </source>
</evidence>
<accession>R5VJU1</accession>
<name>R5VJU1_9BACT</name>
<sequence length="73" mass="8335">MRILSYIWFAILSFKILAPFILSLAVTSCSLGLLYSALSTQGKLQGFWTLVCVIFVVCSFKLNVVTWKEIWKK</sequence>
<keyword evidence="1" id="KW-1133">Transmembrane helix</keyword>
<feature type="transmembrane region" description="Helical" evidence="1">
    <location>
        <begin position="7"/>
        <end position="35"/>
    </location>
</feature>
<feature type="transmembrane region" description="Helical" evidence="1">
    <location>
        <begin position="47"/>
        <end position="67"/>
    </location>
</feature>
<evidence type="ECO:0000256" key="1">
    <source>
        <dbReference type="SAM" id="Phobius"/>
    </source>
</evidence>
<proteinExistence type="predicted"/>
<dbReference type="AlphaFoldDB" id="R5VJU1"/>